<evidence type="ECO:0000256" key="1">
    <source>
        <dbReference type="ARBA" id="ARBA00004651"/>
    </source>
</evidence>
<sequence>MTIRGFLQSPAMAILVLALIWLAVVPVLGISPRILPPLQTVLADGWKIAPGLASSFLRTLTETLLGFAAGAAFGFLCGTGFSYVRFLERSLFPIFVASQTVPVIAFGAVVVISFGNTILAKVVIAFYLTFFPVTVNTLRGLRSADPQKIDLLQSFGASRFQIFWKYALPSALPTIFVGLKLGIALSLIGAMVGDWFGETVGLGVLLLQAMYMEQVPRIWLLIIVCGALGGMLYGALVLIERRFIWWRGD</sequence>
<dbReference type="InterPro" id="IPR035906">
    <property type="entry name" value="MetI-like_sf"/>
</dbReference>
<gene>
    <name evidence="9" type="primary">ssuC_11</name>
    <name evidence="9" type="ORF">HDIA_3263</name>
</gene>
<evidence type="ECO:0000256" key="7">
    <source>
        <dbReference type="RuleBase" id="RU363032"/>
    </source>
</evidence>
<evidence type="ECO:0000256" key="2">
    <source>
        <dbReference type="ARBA" id="ARBA00022448"/>
    </source>
</evidence>
<dbReference type="KEGG" id="hdi:HDIA_3263"/>
<reference evidence="10" key="1">
    <citation type="submission" date="2017-09" db="EMBL/GenBank/DDBJ databases">
        <title>Genome sequence of Nannocystis excedens DSM 71.</title>
        <authorList>
            <person name="Blom J."/>
        </authorList>
    </citation>
    <scope>NUCLEOTIDE SEQUENCE [LARGE SCALE GENOMIC DNA]</scope>
    <source>
        <strain evidence="10">type strain: E19</strain>
    </source>
</reference>
<evidence type="ECO:0000259" key="8">
    <source>
        <dbReference type="PROSITE" id="PS50928"/>
    </source>
</evidence>
<organism evidence="9 10">
    <name type="scientific">Hartmannibacter diazotrophicus</name>
    <dbReference type="NCBI Taxonomy" id="1482074"/>
    <lineage>
        <taxon>Bacteria</taxon>
        <taxon>Pseudomonadati</taxon>
        <taxon>Pseudomonadota</taxon>
        <taxon>Alphaproteobacteria</taxon>
        <taxon>Hyphomicrobiales</taxon>
        <taxon>Pleomorphomonadaceae</taxon>
        <taxon>Hartmannibacter</taxon>
    </lineage>
</organism>
<keyword evidence="5 7" id="KW-1133">Transmembrane helix</keyword>
<proteinExistence type="inferred from homology"/>
<evidence type="ECO:0000256" key="6">
    <source>
        <dbReference type="ARBA" id="ARBA00023136"/>
    </source>
</evidence>
<dbReference type="Proteomes" id="UP000223606">
    <property type="component" value="Chromosome 1"/>
</dbReference>
<feature type="transmembrane region" description="Helical" evidence="7">
    <location>
        <begin position="64"/>
        <end position="84"/>
    </location>
</feature>
<name>A0A2C9D8Z2_9HYPH</name>
<feature type="transmembrane region" description="Helical" evidence="7">
    <location>
        <begin position="91"/>
        <end position="112"/>
    </location>
</feature>
<feature type="transmembrane region" description="Helical" evidence="7">
    <location>
        <begin position="118"/>
        <end position="138"/>
    </location>
</feature>
<evidence type="ECO:0000313" key="9">
    <source>
        <dbReference type="EMBL" id="SON56804.1"/>
    </source>
</evidence>
<feature type="transmembrane region" description="Helical" evidence="7">
    <location>
        <begin position="175"/>
        <end position="197"/>
    </location>
</feature>
<feature type="domain" description="ABC transmembrane type-1" evidence="8">
    <location>
        <begin position="52"/>
        <end position="240"/>
    </location>
</feature>
<dbReference type="SUPFAM" id="SSF161098">
    <property type="entry name" value="MetI-like"/>
    <property type="match status" value="1"/>
</dbReference>
<keyword evidence="2 7" id="KW-0813">Transport</keyword>
<comment type="subcellular location">
    <subcellularLocation>
        <location evidence="1 7">Cell membrane</location>
        <topology evidence="1 7">Multi-pass membrane protein</topology>
    </subcellularLocation>
</comment>
<keyword evidence="10" id="KW-1185">Reference proteome</keyword>
<dbReference type="CDD" id="cd06261">
    <property type="entry name" value="TM_PBP2"/>
    <property type="match status" value="1"/>
</dbReference>
<dbReference type="OrthoDB" id="9801163at2"/>
<dbReference type="Pfam" id="PF00528">
    <property type="entry name" value="BPD_transp_1"/>
    <property type="match status" value="1"/>
</dbReference>
<dbReference type="AlphaFoldDB" id="A0A2C9D8Z2"/>
<comment type="similarity">
    <text evidence="7">Belongs to the binding-protein-dependent transport system permease family.</text>
</comment>
<dbReference type="GO" id="GO:0005886">
    <property type="term" value="C:plasma membrane"/>
    <property type="evidence" value="ECO:0007669"/>
    <property type="project" value="UniProtKB-SubCell"/>
</dbReference>
<dbReference type="PANTHER" id="PTHR30151">
    <property type="entry name" value="ALKANE SULFONATE ABC TRANSPORTER-RELATED, MEMBRANE SUBUNIT"/>
    <property type="match status" value="1"/>
</dbReference>
<dbReference type="Gene3D" id="1.10.3720.10">
    <property type="entry name" value="MetI-like"/>
    <property type="match status" value="1"/>
</dbReference>
<dbReference type="PROSITE" id="PS50928">
    <property type="entry name" value="ABC_TM1"/>
    <property type="match status" value="1"/>
</dbReference>
<keyword evidence="6 7" id="KW-0472">Membrane</keyword>
<dbReference type="InterPro" id="IPR000515">
    <property type="entry name" value="MetI-like"/>
</dbReference>
<evidence type="ECO:0000256" key="4">
    <source>
        <dbReference type="ARBA" id="ARBA00022692"/>
    </source>
</evidence>
<dbReference type="RefSeq" id="WP_099557142.1">
    <property type="nucleotide sequence ID" value="NZ_LT960614.1"/>
</dbReference>
<evidence type="ECO:0000256" key="3">
    <source>
        <dbReference type="ARBA" id="ARBA00022475"/>
    </source>
</evidence>
<keyword evidence="3" id="KW-1003">Cell membrane</keyword>
<evidence type="ECO:0000313" key="10">
    <source>
        <dbReference type="Proteomes" id="UP000223606"/>
    </source>
</evidence>
<dbReference type="PANTHER" id="PTHR30151:SF41">
    <property type="entry name" value="ABC TRANSPORTER PERMEASE PROTEIN"/>
    <property type="match status" value="1"/>
</dbReference>
<keyword evidence="4 7" id="KW-0812">Transmembrane</keyword>
<accession>A0A2C9D8Z2</accession>
<protein>
    <submittedName>
        <fullName evidence="9">Putative aliphatic sulfonates transport permease protein SsuC</fullName>
    </submittedName>
</protein>
<evidence type="ECO:0000256" key="5">
    <source>
        <dbReference type="ARBA" id="ARBA00022989"/>
    </source>
</evidence>
<dbReference type="EMBL" id="LT960614">
    <property type="protein sequence ID" value="SON56804.1"/>
    <property type="molecule type" value="Genomic_DNA"/>
</dbReference>
<feature type="transmembrane region" description="Helical" evidence="7">
    <location>
        <begin position="217"/>
        <end position="239"/>
    </location>
</feature>
<dbReference type="GO" id="GO:0055085">
    <property type="term" value="P:transmembrane transport"/>
    <property type="evidence" value="ECO:0007669"/>
    <property type="project" value="InterPro"/>
</dbReference>